<organism evidence="11">
    <name type="scientific">marine sediment metagenome</name>
    <dbReference type="NCBI Taxonomy" id="412755"/>
    <lineage>
        <taxon>unclassified sequences</taxon>
        <taxon>metagenomes</taxon>
        <taxon>ecological metagenomes</taxon>
    </lineage>
</organism>
<evidence type="ECO:0000256" key="1">
    <source>
        <dbReference type="ARBA" id="ARBA00005061"/>
    </source>
</evidence>
<evidence type="ECO:0000256" key="7">
    <source>
        <dbReference type="ARBA" id="ARBA00037993"/>
    </source>
</evidence>
<comment type="catalytic activity">
    <reaction evidence="9">
        <text>7-carboxy-7-carbaguanine + NH4(+) + 2 ATP = 7-cyano-7-carbaguanine + 2 AMP + 2 diphosphate + 2 H(+)</text>
        <dbReference type="Rhea" id="RHEA:27982"/>
        <dbReference type="ChEBI" id="CHEBI:15378"/>
        <dbReference type="ChEBI" id="CHEBI:28938"/>
        <dbReference type="ChEBI" id="CHEBI:30616"/>
        <dbReference type="ChEBI" id="CHEBI:33019"/>
        <dbReference type="ChEBI" id="CHEBI:45075"/>
        <dbReference type="ChEBI" id="CHEBI:61036"/>
        <dbReference type="ChEBI" id="CHEBI:456215"/>
        <dbReference type="EC" id="6.3.4.20"/>
    </reaction>
</comment>
<dbReference type="InterPro" id="IPR018317">
    <property type="entry name" value="QueC"/>
</dbReference>
<dbReference type="EMBL" id="LAZR01065479">
    <property type="protein sequence ID" value="KKK55461.1"/>
    <property type="molecule type" value="Genomic_DNA"/>
</dbReference>
<evidence type="ECO:0000256" key="4">
    <source>
        <dbReference type="ARBA" id="ARBA00022741"/>
    </source>
</evidence>
<dbReference type="GO" id="GO:0005524">
    <property type="term" value="F:ATP binding"/>
    <property type="evidence" value="ECO:0007669"/>
    <property type="project" value="UniProtKB-KW"/>
</dbReference>
<dbReference type="Gene3D" id="3.40.50.620">
    <property type="entry name" value="HUPs"/>
    <property type="match status" value="1"/>
</dbReference>
<gene>
    <name evidence="11" type="ORF">LCGC14_3074320</name>
</gene>
<dbReference type="PANTHER" id="PTHR42914">
    <property type="entry name" value="7-CYANO-7-DEAZAGUANINE SYNTHASE"/>
    <property type="match status" value="1"/>
</dbReference>
<dbReference type="Pfam" id="PF06508">
    <property type="entry name" value="QueC"/>
    <property type="match status" value="1"/>
</dbReference>
<dbReference type="GO" id="GO:0046872">
    <property type="term" value="F:metal ion binding"/>
    <property type="evidence" value="ECO:0007669"/>
    <property type="project" value="UniProtKB-KW"/>
</dbReference>
<evidence type="ECO:0000256" key="8">
    <source>
        <dbReference type="ARBA" id="ARBA00039149"/>
    </source>
</evidence>
<name>A0A0F8Z5V4_9ZZZZ</name>
<comment type="caution">
    <text evidence="11">The sequence shown here is derived from an EMBL/GenBank/DDBJ whole genome shotgun (WGS) entry which is preliminary data.</text>
</comment>
<dbReference type="SUPFAM" id="SSF52402">
    <property type="entry name" value="Adenine nucleotide alpha hydrolases-like"/>
    <property type="match status" value="1"/>
</dbReference>
<dbReference type="AlphaFoldDB" id="A0A0F8Z5V4"/>
<evidence type="ECO:0000313" key="11">
    <source>
        <dbReference type="EMBL" id="KKK55461.1"/>
    </source>
</evidence>
<accession>A0A0F8Z5V4</accession>
<proteinExistence type="inferred from homology"/>
<dbReference type="PANTHER" id="PTHR42914:SF1">
    <property type="entry name" value="7-CYANO-7-DEAZAGUANINE SYNTHASE"/>
    <property type="match status" value="1"/>
</dbReference>
<comment type="similarity">
    <text evidence="7">Belongs to the QueC family.</text>
</comment>
<comment type="pathway">
    <text evidence="1">Purine metabolism; 7-cyano-7-deazaguanine biosynthesis.</text>
</comment>
<keyword evidence="4" id="KW-0547">Nucleotide-binding</keyword>
<dbReference type="InterPro" id="IPR014729">
    <property type="entry name" value="Rossmann-like_a/b/a_fold"/>
</dbReference>
<protein>
    <recommendedName>
        <fullName evidence="8">7-cyano-7-deazaguanine synthase</fullName>
        <ecNumber evidence="8">6.3.4.20</ecNumber>
    </recommendedName>
</protein>
<keyword evidence="2" id="KW-0436">Ligase</keyword>
<evidence type="ECO:0000256" key="10">
    <source>
        <dbReference type="SAM" id="MobiDB-lite"/>
    </source>
</evidence>
<reference evidence="11" key="1">
    <citation type="journal article" date="2015" name="Nature">
        <title>Complex archaea that bridge the gap between prokaryotes and eukaryotes.</title>
        <authorList>
            <person name="Spang A."/>
            <person name="Saw J.H."/>
            <person name="Jorgensen S.L."/>
            <person name="Zaremba-Niedzwiedzka K."/>
            <person name="Martijn J."/>
            <person name="Lind A.E."/>
            <person name="van Eijk R."/>
            <person name="Schleper C."/>
            <person name="Guy L."/>
            <person name="Ettema T.J."/>
        </authorList>
    </citation>
    <scope>NUCLEOTIDE SEQUENCE</scope>
</reference>
<dbReference type="GO" id="GO:0016874">
    <property type="term" value="F:ligase activity"/>
    <property type="evidence" value="ECO:0007669"/>
    <property type="project" value="UniProtKB-KW"/>
</dbReference>
<dbReference type="EC" id="6.3.4.20" evidence="8"/>
<evidence type="ECO:0000256" key="3">
    <source>
        <dbReference type="ARBA" id="ARBA00022723"/>
    </source>
</evidence>
<feature type="region of interest" description="Disordered" evidence="10">
    <location>
        <begin position="219"/>
        <end position="240"/>
    </location>
</feature>
<keyword evidence="5" id="KW-0862">Zinc</keyword>
<evidence type="ECO:0000256" key="9">
    <source>
        <dbReference type="ARBA" id="ARBA00047890"/>
    </source>
</evidence>
<sequence length="240" mass="26929">MKSLLPISYREAVMKGICLCSGGLDSTLCLLKLLRGGHEVLPMFVDYNQWQVVPELSAFTKILEWTSSFTTYSRLLQSKVIKVTLDEDHPVGSAWGRTLVLVGLAAMWAYTHSNDYRFIALGNHLGDMSPDLSPTFINENLGKVVQAATKRKIRVVHPIDSHQNKDIGKELGSIGIPWNLMYSCYWYPSCQYKSEKDEYLCPGCRRKVVSMKAAGVPKDQLYPPNGERSYQSPLADSVGY</sequence>
<evidence type="ECO:0000256" key="5">
    <source>
        <dbReference type="ARBA" id="ARBA00022833"/>
    </source>
</evidence>
<keyword evidence="6" id="KW-0067">ATP-binding</keyword>
<evidence type="ECO:0000256" key="2">
    <source>
        <dbReference type="ARBA" id="ARBA00022598"/>
    </source>
</evidence>
<evidence type="ECO:0000256" key="6">
    <source>
        <dbReference type="ARBA" id="ARBA00022840"/>
    </source>
</evidence>
<keyword evidence="3" id="KW-0479">Metal-binding</keyword>